<dbReference type="PROSITE" id="PS50022">
    <property type="entry name" value="FA58C_3"/>
    <property type="match status" value="3"/>
</dbReference>
<dbReference type="Gene3D" id="2.60.120.260">
    <property type="entry name" value="Galactose-binding domain-like"/>
    <property type="match status" value="3"/>
</dbReference>
<feature type="domain" description="F5/8 type C" evidence="2">
    <location>
        <begin position="23"/>
        <end position="168"/>
    </location>
</feature>
<protein>
    <submittedName>
        <fullName evidence="3">Subtilase family serine protease</fullName>
    </submittedName>
</protein>
<comment type="caution">
    <text evidence="3">The sequence shown here is derived from an EMBL/GenBank/DDBJ whole genome shotgun (WGS) entry which is preliminary data.</text>
</comment>
<dbReference type="InterPro" id="IPR033801">
    <property type="entry name" value="CBM6-CBM35-CBM36-like_1"/>
</dbReference>
<evidence type="ECO:0000259" key="2">
    <source>
        <dbReference type="PROSITE" id="PS50022"/>
    </source>
</evidence>
<dbReference type="InterPro" id="IPR006626">
    <property type="entry name" value="PbH1"/>
</dbReference>
<dbReference type="SUPFAM" id="SSF49785">
    <property type="entry name" value="Galactose-binding domain-like"/>
    <property type="match status" value="3"/>
</dbReference>
<dbReference type="Pfam" id="PF22633">
    <property type="entry name" value="F5_F8_type_C_2"/>
    <property type="match status" value="1"/>
</dbReference>
<feature type="domain" description="F5/8 type C" evidence="2">
    <location>
        <begin position="540"/>
        <end position="685"/>
    </location>
</feature>
<keyword evidence="1" id="KW-0732">Signal</keyword>
<dbReference type="InterPro" id="IPR008979">
    <property type="entry name" value="Galactose-bd-like_sf"/>
</dbReference>
<feature type="domain" description="F5/8 type C" evidence="2">
    <location>
        <begin position="169"/>
        <end position="316"/>
    </location>
</feature>
<feature type="signal peptide" evidence="1">
    <location>
        <begin position="1"/>
        <end position="32"/>
    </location>
</feature>
<dbReference type="Gene3D" id="2.160.20.10">
    <property type="entry name" value="Single-stranded right-handed beta-helix, Pectin lyase-like"/>
    <property type="match status" value="1"/>
</dbReference>
<dbReference type="InterPro" id="IPR011050">
    <property type="entry name" value="Pectin_lyase_fold/virulence"/>
</dbReference>
<dbReference type="EMBL" id="JAUSVB010000001">
    <property type="protein sequence ID" value="MDQ0372772.1"/>
    <property type="molecule type" value="Genomic_DNA"/>
</dbReference>
<evidence type="ECO:0000256" key="1">
    <source>
        <dbReference type="SAM" id="SignalP"/>
    </source>
</evidence>
<dbReference type="GO" id="GO:0006508">
    <property type="term" value="P:proteolysis"/>
    <property type="evidence" value="ECO:0007669"/>
    <property type="project" value="UniProtKB-KW"/>
</dbReference>
<accession>A0ABU0ED62</accession>
<dbReference type="Pfam" id="PF00754">
    <property type="entry name" value="F5_F8_type_C"/>
    <property type="match status" value="2"/>
</dbReference>
<dbReference type="InterPro" id="IPR012334">
    <property type="entry name" value="Pectin_lyas_fold"/>
</dbReference>
<dbReference type="Pfam" id="PF22815">
    <property type="entry name" value="CatAgl_D1"/>
    <property type="match status" value="1"/>
</dbReference>
<proteinExistence type="predicted"/>
<evidence type="ECO:0000313" key="3">
    <source>
        <dbReference type="EMBL" id="MDQ0372772.1"/>
    </source>
</evidence>
<evidence type="ECO:0000313" key="4">
    <source>
        <dbReference type="Proteomes" id="UP001239626"/>
    </source>
</evidence>
<dbReference type="Pfam" id="PF07705">
    <property type="entry name" value="CARDB"/>
    <property type="match status" value="4"/>
</dbReference>
<dbReference type="InterPro" id="IPR013783">
    <property type="entry name" value="Ig-like_fold"/>
</dbReference>
<dbReference type="InterPro" id="IPR000421">
    <property type="entry name" value="FA58C"/>
</dbReference>
<dbReference type="SUPFAM" id="SSF51126">
    <property type="entry name" value="Pectin lyase-like"/>
    <property type="match status" value="2"/>
</dbReference>
<dbReference type="GO" id="GO:0008233">
    <property type="term" value="F:peptidase activity"/>
    <property type="evidence" value="ECO:0007669"/>
    <property type="project" value="UniProtKB-KW"/>
</dbReference>
<feature type="chain" id="PRO_5046784705" evidence="1">
    <location>
        <begin position="33"/>
        <end position="1488"/>
    </location>
</feature>
<dbReference type="Proteomes" id="UP001239626">
    <property type="component" value="Unassembled WGS sequence"/>
</dbReference>
<reference evidence="3 4" key="1">
    <citation type="submission" date="2023-07" db="EMBL/GenBank/DDBJ databases">
        <title>Sorghum-associated microbial communities from plants grown in Nebraska, USA.</title>
        <authorList>
            <person name="Schachtman D."/>
        </authorList>
    </citation>
    <scope>NUCLEOTIDE SEQUENCE [LARGE SCALE GENOMIC DNA]</scope>
    <source>
        <strain evidence="3 4">BE332</strain>
    </source>
</reference>
<dbReference type="Gene3D" id="2.60.40.10">
    <property type="entry name" value="Immunoglobulins"/>
    <property type="match status" value="4"/>
</dbReference>
<dbReference type="CDD" id="cd14490">
    <property type="entry name" value="CBM6-CBM35-CBM36_like_1"/>
    <property type="match status" value="1"/>
</dbReference>
<dbReference type="InterPro" id="IPR011635">
    <property type="entry name" value="CARDB"/>
</dbReference>
<sequence length="1488" mass="151196">MRTRLKHAIVAGATIALVAPLGVALVAQGASAAPVLLSAGKPATASSSNQTYVTGNVTDGNQASYWESANNAFPQWVQVDLGAAATVTDVTLKIPGGWGARNETVTLQGSTDGSSFTTLKASASYAFTGSNTVAVDVADTSARYVRAAVSANTGWPAAQLSEVEVYGTSSTPPVDPPEGSNLAQGRPITATSVQQTYVAGNAVDGSTATYWEGAPGAYPSNLTVSLAGPSTLTGVAVLLNPDAAWGNRTQTFTVEGRTGSGSWSALKASAAYAFSPSSGNTVTIPVTGSATDVRLVFTANTGSSNAQVAELQVFGSTTPVPTSPDLQVALTTNPIAVTPTQAISVGATVRNSGTAGSAATTAVVAIGGTNVGTANVPALAAGAQTTITVNAGTRATGTYPLTVTVDPANTVAESNETNNVASGSVVVSSGPEPTTADLQVSLTGTSPASPTPTDAVTVTGTARNTGTAGSAATTVALTLNGTAVGTANVGALAAGAQQNVSVSIGTRAAGTYALVASVDPTNTVAESNESNNTATASLVVTAPPTGDGSDLAAGRPATASSTEFSFVAGNAVDADPNTYWEGAGGAYPSWLAVNLASQSTLQQVVVGVPPVAAWGARTQTFSIEGRVGTGAWTSLKASAAYAFAPGSGNRVTIPVSGSATDVRLVFTGNTGAGNGQVSVLQVIGLPAPNPDLTVTAVTASPASPVETAAITLSATVRNGGNLASAATTVDLTVDGTRVDAVAVPALAAGQSTTVSKAIGTRPAGSYTIGAVVDPANTVVEQNEANNGYSNPTKVVVTEAPGPDLQVLAIASNPANPAVGSSVSFTVTVKNRGSQSAAASTTRLVVGSTTLTGSTGALVAGATATVAISGTWTAASGGATLTATADATNTVAETNENNNTLAQSIVVGRGAAVPYTSYEAEAGTYTGTLLEADALRTFGHTNFGTESSGRKSVRLTSQGQYVQFTSTNATNSIVIRNSIPDAAGGGGQDATISLYANGTFVQKVTLSSRHSWLYGTTDQPEGLSNTPGGDARRLFDESHALLAQSYPAGTVFRLQRDTGDSAAFYIIDLVDLEQVAPALPKPAECTSITAYGAVPNDGLDDTAALQAAVTADQNGQISCVWIPEGQWRQEKKILTDDPLNRGMYNQVGISNVTIRGAGMWRSQLYSLIEPQDANTLNHPHEGNFGFDIDKGVQISDIAIFGSGRIRGGDGNDEGGVGLNGRFGTGTTISNVWIEHANVGVWVGRDYDNIPELWGPADGLQFTGMRIRNTYADGINFSNGTRNSRVFNSSFRTTGDDALAIWANPYVKDRTADNAHDNHFVNNTIQLPWRANGIAIYGGSNQSIENNLVYDTMNYPGIMLATDHSPLPFGGTTLIANNGLYRTGGAFWNEDQEFGAITIFPSTLDITGVTIRDTDIDDSTYDGIQFKNGGGVVPDVRVTNVRITNSRNGAGILAMSGIRGNAILSNVTFSGNATGNVVTQPGSQFVITGS</sequence>
<dbReference type="SMART" id="SM00710">
    <property type="entry name" value="PbH1"/>
    <property type="match status" value="9"/>
</dbReference>
<dbReference type="SMART" id="SM00231">
    <property type="entry name" value="FA58C"/>
    <property type="match status" value="1"/>
</dbReference>
<keyword evidence="4" id="KW-1185">Reference proteome</keyword>
<keyword evidence="3" id="KW-0378">Hydrolase</keyword>
<dbReference type="InterPro" id="IPR055149">
    <property type="entry name" value="Agl_cat_D2"/>
</dbReference>
<keyword evidence="3" id="KW-0645">Protease</keyword>
<dbReference type="Pfam" id="PF22816">
    <property type="entry name" value="CatAgl_D2"/>
    <property type="match status" value="1"/>
</dbReference>
<dbReference type="RefSeq" id="WP_307490421.1">
    <property type="nucleotide sequence ID" value="NZ_JAUSVB010000001.1"/>
</dbReference>
<name>A0ABU0ED62_9CELL</name>
<organism evidence="3 4">
    <name type="scientific">Cellulomonas humilata</name>
    <dbReference type="NCBI Taxonomy" id="144055"/>
    <lineage>
        <taxon>Bacteria</taxon>
        <taxon>Bacillati</taxon>
        <taxon>Actinomycetota</taxon>
        <taxon>Actinomycetes</taxon>
        <taxon>Micrococcales</taxon>
        <taxon>Cellulomonadaceae</taxon>
        <taxon>Cellulomonas</taxon>
    </lineage>
</organism>
<gene>
    <name evidence="3" type="ORF">J2X26_001069</name>
</gene>